<evidence type="ECO:0000313" key="5">
    <source>
        <dbReference type="EMBL" id="KAK9817047.1"/>
    </source>
</evidence>
<evidence type="ECO:0000256" key="2">
    <source>
        <dbReference type="SAM" id="MobiDB-lite"/>
    </source>
</evidence>
<dbReference type="GO" id="GO:0004843">
    <property type="term" value="F:cysteine-type deubiquitinase activity"/>
    <property type="evidence" value="ECO:0007669"/>
    <property type="project" value="UniProtKB-EC"/>
</dbReference>
<feature type="domain" description="Deubiquitinating enzyme MINDY-3/4 conserved" evidence="4">
    <location>
        <begin position="1"/>
        <end position="159"/>
    </location>
</feature>
<evidence type="ECO:0000256" key="1">
    <source>
        <dbReference type="ARBA" id="ARBA00011074"/>
    </source>
</evidence>
<protein>
    <recommendedName>
        <fullName evidence="4">Deubiquitinating enzyme MINDY-3/4 conserved domain-containing protein</fullName>
    </recommendedName>
</protein>
<sequence>MQAGGYDLLLLLFSVVLSHSVRQIQAERDESESALIARHSYCSPDLVHLLLTGRAVANCFNGDRQLDGKVHRGIPARSQLGLLTLFEHYRYVELGSHLKSPHLPIWLVCSESHFTTLFAPSARDGRLASSNAQSTFDQLYYDGLSSQDSTITLPVSQKGHTREPRVVFSPFKAHQGLLFPACTLRQHQRGVALVVPAPDPPCSCGAGCLLEADMQHSRYAALQLANIRTGFTSPTQAQKPRLAAGGASKPAAGQNPKGK</sequence>
<evidence type="ECO:0000313" key="6">
    <source>
        <dbReference type="Proteomes" id="UP001489004"/>
    </source>
</evidence>
<dbReference type="InterPro" id="IPR039785">
    <property type="entry name" value="MINY3/4"/>
</dbReference>
<dbReference type="EMBL" id="JALJOR010000005">
    <property type="protein sequence ID" value="KAK9817047.1"/>
    <property type="molecule type" value="Genomic_DNA"/>
</dbReference>
<dbReference type="InterPro" id="IPR025257">
    <property type="entry name" value="MINDY-3/4_CD"/>
</dbReference>
<feature type="chain" id="PRO_5043990887" description="Deubiquitinating enzyme MINDY-3/4 conserved domain-containing protein" evidence="3">
    <location>
        <begin position="27"/>
        <end position="259"/>
    </location>
</feature>
<evidence type="ECO:0000256" key="3">
    <source>
        <dbReference type="SAM" id="SignalP"/>
    </source>
</evidence>
<dbReference type="PANTHER" id="PTHR12473:SF8">
    <property type="entry name" value="UBIQUITIN CARBOXYL-TERMINAL HYDROLASE MINDY-4-RELATED"/>
    <property type="match status" value="1"/>
</dbReference>
<feature type="region of interest" description="Disordered" evidence="2">
    <location>
        <begin position="232"/>
        <end position="259"/>
    </location>
</feature>
<dbReference type="GO" id="GO:1990380">
    <property type="term" value="F:K48-linked deubiquitinase activity"/>
    <property type="evidence" value="ECO:0007669"/>
    <property type="project" value="InterPro"/>
</dbReference>
<keyword evidence="3" id="KW-0732">Signal</keyword>
<dbReference type="GO" id="GO:0071108">
    <property type="term" value="P:protein K48-linked deubiquitination"/>
    <property type="evidence" value="ECO:0007669"/>
    <property type="project" value="InterPro"/>
</dbReference>
<dbReference type="Pfam" id="PF13898">
    <property type="entry name" value="MINDY-3_4_CD"/>
    <property type="match status" value="1"/>
</dbReference>
<organism evidence="5 6">
    <name type="scientific">[Myrmecia] bisecta</name>
    <dbReference type="NCBI Taxonomy" id="41462"/>
    <lineage>
        <taxon>Eukaryota</taxon>
        <taxon>Viridiplantae</taxon>
        <taxon>Chlorophyta</taxon>
        <taxon>core chlorophytes</taxon>
        <taxon>Trebouxiophyceae</taxon>
        <taxon>Trebouxiales</taxon>
        <taxon>Trebouxiaceae</taxon>
        <taxon>Myrmecia</taxon>
    </lineage>
</organism>
<feature type="signal peptide" evidence="3">
    <location>
        <begin position="1"/>
        <end position="26"/>
    </location>
</feature>
<dbReference type="SMART" id="SM01174">
    <property type="entry name" value="DUF4205"/>
    <property type="match status" value="1"/>
</dbReference>
<name>A0AAW1Q9I8_9CHLO</name>
<proteinExistence type="inferred from homology"/>
<gene>
    <name evidence="5" type="ORF">WJX72_008865</name>
</gene>
<dbReference type="GO" id="GO:0006508">
    <property type="term" value="P:proteolysis"/>
    <property type="evidence" value="ECO:0007669"/>
    <property type="project" value="UniProtKB-KW"/>
</dbReference>
<reference evidence="5 6" key="1">
    <citation type="journal article" date="2024" name="Nat. Commun.">
        <title>Phylogenomics reveals the evolutionary origins of lichenization in chlorophyte algae.</title>
        <authorList>
            <person name="Puginier C."/>
            <person name="Libourel C."/>
            <person name="Otte J."/>
            <person name="Skaloud P."/>
            <person name="Haon M."/>
            <person name="Grisel S."/>
            <person name="Petersen M."/>
            <person name="Berrin J.G."/>
            <person name="Delaux P.M."/>
            <person name="Dal Grande F."/>
            <person name="Keller J."/>
        </authorList>
    </citation>
    <scope>NUCLEOTIDE SEQUENCE [LARGE SCALE GENOMIC DNA]</scope>
    <source>
        <strain evidence="5 6">SAG 2043</strain>
    </source>
</reference>
<comment type="similarity">
    <text evidence="1">Belongs to the MINDY deubiquitinase family. FAM188 subfamily.</text>
</comment>
<keyword evidence="6" id="KW-1185">Reference proteome</keyword>
<dbReference type="PANTHER" id="PTHR12473">
    <property type="entry name" value="UBIQUITIN CARBOXYL-TERMINAL HYDROLASE MINDY-4-RELATED"/>
    <property type="match status" value="1"/>
</dbReference>
<comment type="caution">
    <text evidence="5">The sequence shown here is derived from an EMBL/GenBank/DDBJ whole genome shotgun (WGS) entry which is preliminary data.</text>
</comment>
<accession>A0AAW1Q9I8</accession>
<dbReference type="Proteomes" id="UP001489004">
    <property type="component" value="Unassembled WGS sequence"/>
</dbReference>
<evidence type="ECO:0000259" key="4">
    <source>
        <dbReference type="SMART" id="SM01174"/>
    </source>
</evidence>
<dbReference type="AlphaFoldDB" id="A0AAW1Q9I8"/>